<protein>
    <submittedName>
        <fullName evidence="1">Uncharacterized protein</fullName>
    </submittedName>
</protein>
<dbReference type="EMBL" id="CP021376">
    <property type="protein sequence ID" value="ART78803.1"/>
    <property type="molecule type" value="Genomic_DNA"/>
</dbReference>
<accession>A0A1Y0CTX8</accession>
<name>A0A1Y0CTX8_9GAMM</name>
<evidence type="ECO:0000313" key="1">
    <source>
        <dbReference type="EMBL" id="ART78803.1"/>
    </source>
</evidence>
<proteinExistence type="predicted"/>
<organism evidence="1 2">
    <name type="scientific">Oceanisphaera avium</name>
    <dbReference type="NCBI Taxonomy" id="1903694"/>
    <lineage>
        <taxon>Bacteria</taxon>
        <taxon>Pseudomonadati</taxon>
        <taxon>Pseudomonadota</taxon>
        <taxon>Gammaproteobacteria</taxon>
        <taxon>Aeromonadales</taxon>
        <taxon>Aeromonadaceae</taxon>
        <taxon>Oceanisphaera</taxon>
    </lineage>
</organism>
<dbReference type="AlphaFoldDB" id="A0A1Y0CTX8"/>
<gene>
    <name evidence="1" type="ORF">CBP12_00410</name>
</gene>
<reference evidence="2" key="1">
    <citation type="submission" date="2017-05" db="EMBL/GenBank/DDBJ databases">
        <authorList>
            <person name="Sung H."/>
        </authorList>
    </citation>
    <scope>NUCLEOTIDE SEQUENCE [LARGE SCALE GENOMIC DNA]</scope>
    <source>
        <strain evidence="2">AMac2203</strain>
    </source>
</reference>
<dbReference type="Proteomes" id="UP000243793">
    <property type="component" value="Chromosome"/>
</dbReference>
<evidence type="ECO:0000313" key="2">
    <source>
        <dbReference type="Proteomes" id="UP000243793"/>
    </source>
</evidence>
<sequence>MFIRHPDAHQDLLRLGVVCRRYRSKSGMTKLRDTEAVMLNLIQYRYDDEVVLAVILMHIRIF</sequence>
<dbReference type="KEGG" id="ocm:CBP12_00410"/>
<keyword evidence="2" id="KW-1185">Reference proteome</keyword>